<comment type="caution">
    <text evidence="1">The sequence shown here is derived from an EMBL/GenBank/DDBJ whole genome shotgun (WGS) entry which is preliminary data.</text>
</comment>
<evidence type="ECO:0000313" key="1">
    <source>
        <dbReference type="EMBL" id="KAL3510205.1"/>
    </source>
</evidence>
<accession>A0ABD2YVZ6</accession>
<evidence type="ECO:0000313" key="2">
    <source>
        <dbReference type="Proteomes" id="UP001630127"/>
    </source>
</evidence>
<reference evidence="1 2" key="1">
    <citation type="submission" date="2024-11" db="EMBL/GenBank/DDBJ databases">
        <title>A near-complete genome assembly of Cinchona calisaya.</title>
        <authorList>
            <person name="Lian D.C."/>
            <person name="Zhao X.W."/>
            <person name="Wei L."/>
        </authorList>
    </citation>
    <scope>NUCLEOTIDE SEQUENCE [LARGE SCALE GENOMIC DNA]</scope>
    <source>
        <tissue evidence="1">Nenye</tissue>
    </source>
</reference>
<gene>
    <name evidence="1" type="ORF">ACH5RR_029606</name>
</gene>
<organism evidence="1 2">
    <name type="scientific">Cinchona calisaya</name>
    <dbReference type="NCBI Taxonomy" id="153742"/>
    <lineage>
        <taxon>Eukaryota</taxon>
        <taxon>Viridiplantae</taxon>
        <taxon>Streptophyta</taxon>
        <taxon>Embryophyta</taxon>
        <taxon>Tracheophyta</taxon>
        <taxon>Spermatophyta</taxon>
        <taxon>Magnoliopsida</taxon>
        <taxon>eudicotyledons</taxon>
        <taxon>Gunneridae</taxon>
        <taxon>Pentapetalae</taxon>
        <taxon>asterids</taxon>
        <taxon>lamiids</taxon>
        <taxon>Gentianales</taxon>
        <taxon>Rubiaceae</taxon>
        <taxon>Cinchonoideae</taxon>
        <taxon>Cinchoneae</taxon>
        <taxon>Cinchona</taxon>
    </lineage>
</organism>
<keyword evidence="2" id="KW-1185">Reference proteome</keyword>
<dbReference type="Proteomes" id="UP001630127">
    <property type="component" value="Unassembled WGS sequence"/>
</dbReference>
<dbReference type="EMBL" id="JBJUIK010000012">
    <property type="protein sequence ID" value="KAL3510205.1"/>
    <property type="molecule type" value="Genomic_DNA"/>
</dbReference>
<proteinExistence type="predicted"/>
<protein>
    <submittedName>
        <fullName evidence="1">Uncharacterized protein</fullName>
    </submittedName>
</protein>
<sequence length="108" mass="11575">MHEAIGSEGARISMSFVQEELKPLFAAGGVVVVGVVATRVVKVGTTIQIDPSNILSRATLIDQNKRGATLDVSLHGPCMRDEQCLRDQVVEGPLIPDVRRLGPTVIDD</sequence>
<dbReference type="AlphaFoldDB" id="A0ABD2YVZ6"/>
<name>A0ABD2YVZ6_9GENT</name>